<organism evidence="1 2">
    <name type="scientific">Desulfuromonas versatilis</name>
    <dbReference type="NCBI Taxonomy" id="2802975"/>
    <lineage>
        <taxon>Bacteria</taxon>
        <taxon>Pseudomonadati</taxon>
        <taxon>Thermodesulfobacteriota</taxon>
        <taxon>Desulfuromonadia</taxon>
        <taxon>Desulfuromonadales</taxon>
        <taxon>Desulfuromonadaceae</taxon>
        <taxon>Desulfuromonas</taxon>
    </lineage>
</organism>
<dbReference type="EMBL" id="AP024355">
    <property type="protein sequence ID" value="BCR06973.1"/>
    <property type="molecule type" value="Genomic_DNA"/>
</dbReference>
<dbReference type="Proteomes" id="UP001319827">
    <property type="component" value="Chromosome"/>
</dbReference>
<dbReference type="Pfam" id="PF13620">
    <property type="entry name" value="CarboxypepD_reg"/>
    <property type="match status" value="1"/>
</dbReference>
<name>A0ABN6E3T5_9BACT</name>
<dbReference type="PROSITE" id="PS51257">
    <property type="entry name" value="PROKAR_LIPOPROTEIN"/>
    <property type="match status" value="1"/>
</dbReference>
<protein>
    <recommendedName>
        <fullName evidence="3">Carboxypeptidase regulatory-like domain-containing protein</fullName>
    </recommendedName>
</protein>
<evidence type="ECO:0000313" key="2">
    <source>
        <dbReference type="Proteomes" id="UP001319827"/>
    </source>
</evidence>
<evidence type="ECO:0008006" key="3">
    <source>
        <dbReference type="Google" id="ProtNLM"/>
    </source>
</evidence>
<dbReference type="SUPFAM" id="SSF49452">
    <property type="entry name" value="Starch-binding domain-like"/>
    <property type="match status" value="1"/>
</dbReference>
<reference evidence="1 2" key="1">
    <citation type="journal article" date="2016" name="C (Basel)">
        <title>Selective Growth of and Electricity Production by Marine Exoelectrogenic Bacteria in Self-Aggregated Hydrogel of Microbially Reduced Graphene Oxide.</title>
        <authorList>
            <person name="Yoshida N."/>
            <person name="Goto Y."/>
            <person name="Miyata Y."/>
        </authorList>
    </citation>
    <scope>NUCLEOTIDE SEQUENCE [LARGE SCALE GENOMIC DNA]</scope>
    <source>
        <strain evidence="1 2">NIT-T3</strain>
    </source>
</reference>
<sequence length="262" mass="28034">MGNLVGKNWLGGLLLVLGFWWVGGCARISAPELVLPEASSATGIAGTVSDREGAPAVGAFVYAYRSARGGLRGPADFEASVDEDGRYFLDLVEGRYYLVARSRHGAAIVGPPRPGDAWALFAHNPVEVRPGRTSRADFVLQGISQPMLMREGTLTSGTTGFAGRVVDDSGKPATGAFAMAYRDADFRRMPDFTSPAVGEDGRFVLYVPEPGRYCLAVRTRTRGQPMAGELYGTLGEGEAGCRRVGEGELLEVGTIVVRPYRR</sequence>
<gene>
    <name evidence="1" type="ORF">DESUT3_40420</name>
</gene>
<dbReference type="InterPro" id="IPR013784">
    <property type="entry name" value="Carb-bd-like_fold"/>
</dbReference>
<accession>A0ABN6E3T5</accession>
<reference evidence="1 2" key="2">
    <citation type="journal article" date="2021" name="Int. J. Syst. Evol. Microbiol.">
        <title>Isolation and Polyphasic Characterization of Desulfuromonas versatilis sp. Nov., an Electrogenic Bacteria Capable of Versatile Metabolism Isolated from a Graphene Oxide-Reducing Enrichment Culture.</title>
        <authorList>
            <person name="Xie L."/>
            <person name="Yoshida N."/>
            <person name="Ishii S."/>
            <person name="Meng L."/>
        </authorList>
    </citation>
    <scope>NUCLEOTIDE SEQUENCE [LARGE SCALE GENOMIC DNA]</scope>
    <source>
        <strain evidence="1 2">NIT-T3</strain>
    </source>
</reference>
<keyword evidence="2" id="KW-1185">Reference proteome</keyword>
<dbReference type="Gene3D" id="2.60.40.1120">
    <property type="entry name" value="Carboxypeptidase-like, regulatory domain"/>
    <property type="match status" value="1"/>
</dbReference>
<evidence type="ECO:0000313" key="1">
    <source>
        <dbReference type="EMBL" id="BCR06973.1"/>
    </source>
</evidence>
<dbReference type="RefSeq" id="WP_221250347.1">
    <property type="nucleotide sequence ID" value="NZ_AP024355.1"/>
</dbReference>
<proteinExistence type="predicted"/>